<feature type="compositionally biased region" description="Polar residues" evidence="2">
    <location>
        <begin position="450"/>
        <end position="460"/>
    </location>
</feature>
<reference evidence="3" key="1">
    <citation type="journal article" date="2023" name="Mol. Phylogenet. Evol.">
        <title>Genome-scale phylogeny and comparative genomics of the fungal order Sordariales.</title>
        <authorList>
            <person name="Hensen N."/>
            <person name="Bonometti L."/>
            <person name="Westerberg I."/>
            <person name="Brannstrom I.O."/>
            <person name="Guillou S."/>
            <person name="Cros-Aarteil S."/>
            <person name="Calhoun S."/>
            <person name="Haridas S."/>
            <person name="Kuo A."/>
            <person name="Mondo S."/>
            <person name="Pangilinan J."/>
            <person name="Riley R."/>
            <person name="LaButti K."/>
            <person name="Andreopoulos B."/>
            <person name="Lipzen A."/>
            <person name="Chen C."/>
            <person name="Yan M."/>
            <person name="Daum C."/>
            <person name="Ng V."/>
            <person name="Clum A."/>
            <person name="Steindorff A."/>
            <person name="Ohm R.A."/>
            <person name="Martin F."/>
            <person name="Silar P."/>
            <person name="Natvig D.O."/>
            <person name="Lalanne C."/>
            <person name="Gautier V."/>
            <person name="Ament-Velasquez S.L."/>
            <person name="Kruys A."/>
            <person name="Hutchinson M.I."/>
            <person name="Powell A.J."/>
            <person name="Barry K."/>
            <person name="Miller A.N."/>
            <person name="Grigoriev I.V."/>
            <person name="Debuchy R."/>
            <person name="Gladieux P."/>
            <person name="Hiltunen Thoren M."/>
            <person name="Johannesson H."/>
        </authorList>
    </citation>
    <scope>NUCLEOTIDE SEQUENCE</scope>
    <source>
        <strain evidence="3">CBS 232.78</strain>
    </source>
</reference>
<gene>
    <name evidence="3" type="ORF">B0H63DRAFT_545969</name>
</gene>
<feature type="compositionally biased region" description="Low complexity" evidence="2">
    <location>
        <begin position="581"/>
        <end position="597"/>
    </location>
</feature>
<sequence length="853" mass="96553">MSDQISSMEADLGASREKVKKLEEKHHGLRKHFNSAIEEHQTLYRLSKKHCEDTIEKMRASEVSQNAATEAAVKEAEIIREQMLEKVREAVAQNKIEAGKLREEIEALKQEGYEKEAELRKERRASQALAEKLQSLQTANSNFEALTAQNEKIIRKVDEKTTYTGEAHEKYELETQKKLDAVAEHLEGLWALAVSQPEKLTSFEELHQESVNILNSRLDDILESQTATKESTGKLAADVETQMARILKHLNHQQEELNRQLRDKAEENGILSTSLKTKEAECEQREADLEAMKEASRRQMEEIHHLQESLDAMDSVHDHNVDITDQLRAAEAETLRLTEKLTSKETAISGFEAKLQAKDSTYLSDVQRFTESIVKLNQTIQDGHATARIEADQAAETARREARFEIEKADVEARKHLHQAQQERDSLANQLLNLKQDVYNKEQNERRDSLTITSPKNSVSAAEEQGKMVVQEFKQQTDKHEQLRNEDSARIQSLEAELISIREKSSKLEEESQHQNRRAQALSAAVKQWATQEGLAMETNLEEYGFIHMNAEKIGQRFTRILEQLIASRESRALVQKESSRTLSSSRSKMSLERASSPDGFDFVDQEENPPDAVSEWVKAQEDIFKSQSTNIDANQTMLQSQRRVIVCSPADDQITPPPLSIAQEQSRRRQTSQPKSIMKRTSKSISHDGSLETTPDFGTVTGSTQEWRESGNQRHSIIKENDMHVQSSSLPTKYDHDINALENSAQEDNSSNREASQSSQPKASQSADKATKQHSLKRKRSGHSKGSQRMDSKTPGAFGVMDAAGSIPSGMMQEVMETEKPPFPRSGSNDAARSRKYHRQSSRHESSLVDKM</sequence>
<feature type="region of interest" description="Disordered" evidence="2">
    <location>
        <begin position="439"/>
        <end position="464"/>
    </location>
</feature>
<feature type="compositionally biased region" description="Basic and acidic residues" evidence="2">
    <location>
        <begin position="843"/>
        <end position="853"/>
    </location>
</feature>
<feature type="region of interest" description="Disordered" evidence="2">
    <location>
        <begin position="650"/>
        <end position="853"/>
    </location>
</feature>
<accession>A0AAE0NH30</accession>
<dbReference type="EMBL" id="JAULSW010000005">
    <property type="protein sequence ID" value="KAK3381407.1"/>
    <property type="molecule type" value="Genomic_DNA"/>
</dbReference>
<feature type="region of interest" description="Disordered" evidence="2">
    <location>
        <begin position="1"/>
        <end position="26"/>
    </location>
</feature>
<feature type="compositionally biased region" description="Basic residues" evidence="2">
    <location>
        <begin position="773"/>
        <end position="784"/>
    </location>
</feature>
<feature type="compositionally biased region" description="Basic and acidic residues" evidence="2">
    <location>
        <begin position="14"/>
        <end position="26"/>
    </location>
</feature>
<proteinExistence type="predicted"/>
<feature type="coiled-coil region" evidence="1">
    <location>
        <begin position="66"/>
        <end position="156"/>
    </location>
</feature>
<dbReference type="Proteomes" id="UP001285441">
    <property type="component" value="Unassembled WGS sequence"/>
</dbReference>
<feature type="coiled-coil region" evidence="1">
    <location>
        <begin position="247"/>
        <end position="309"/>
    </location>
</feature>
<keyword evidence="1" id="KW-0175">Coiled coil</keyword>
<evidence type="ECO:0000313" key="4">
    <source>
        <dbReference type="Proteomes" id="UP001285441"/>
    </source>
</evidence>
<feature type="region of interest" description="Disordered" evidence="2">
    <location>
        <begin position="576"/>
        <end position="604"/>
    </location>
</feature>
<feature type="compositionally biased region" description="Basic and acidic residues" evidence="2">
    <location>
        <begin position="707"/>
        <end position="724"/>
    </location>
</feature>
<name>A0AAE0NH30_9PEZI</name>
<feature type="compositionally biased region" description="Polar residues" evidence="2">
    <location>
        <begin position="742"/>
        <end position="755"/>
    </location>
</feature>
<feature type="compositionally biased region" description="Low complexity" evidence="2">
    <location>
        <begin position="756"/>
        <end position="768"/>
    </location>
</feature>
<evidence type="ECO:0000313" key="3">
    <source>
        <dbReference type="EMBL" id="KAK3381407.1"/>
    </source>
</evidence>
<comment type="caution">
    <text evidence="3">The sequence shown here is derived from an EMBL/GenBank/DDBJ whole genome shotgun (WGS) entry which is preliminary data.</text>
</comment>
<reference evidence="3" key="2">
    <citation type="submission" date="2023-06" db="EMBL/GenBank/DDBJ databases">
        <authorList>
            <consortium name="Lawrence Berkeley National Laboratory"/>
            <person name="Haridas S."/>
            <person name="Hensen N."/>
            <person name="Bonometti L."/>
            <person name="Westerberg I."/>
            <person name="Brannstrom I.O."/>
            <person name="Guillou S."/>
            <person name="Cros-Aarteil S."/>
            <person name="Calhoun S."/>
            <person name="Kuo A."/>
            <person name="Mondo S."/>
            <person name="Pangilinan J."/>
            <person name="Riley R."/>
            <person name="LaButti K."/>
            <person name="Andreopoulos B."/>
            <person name="Lipzen A."/>
            <person name="Chen C."/>
            <person name="Yanf M."/>
            <person name="Daum C."/>
            <person name="Ng V."/>
            <person name="Clum A."/>
            <person name="Steindorff A."/>
            <person name="Ohm R."/>
            <person name="Martin F."/>
            <person name="Silar P."/>
            <person name="Natvig D."/>
            <person name="Lalanne C."/>
            <person name="Gautier V."/>
            <person name="Ament-velasquez S.L."/>
            <person name="Kruys A."/>
            <person name="Hutchinson M.I."/>
            <person name="Powell A.J."/>
            <person name="Barry K."/>
            <person name="Miller A.N."/>
            <person name="Grigoriev I.V."/>
            <person name="Debuchy R."/>
            <person name="Gladieux P."/>
            <person name="Thoren M.H."/>
            <person name="Johannesson H."/>
        </authorList>
    </citation>
    <scope>NUCLEOTIDE SEQUENCE</scope>
    <source>
        <strain evidence="3">CBS 232.78</strain>
    </source>
</reference>
<organism evidence="3 4">
    <name type="scientific">Podospora didyma</name>
    <dbReference type="NCBI Taxonomy" id="330526"/>
    <lineage>
        <taxon>Eukaryota</taxon>
        <taxon>Fungi</taxon>
        <taxon>Dikarya</taxon>
        <taxon>Ascomycota</taxon>
        <taxon>Pezizomycotina</taxon>
        <taxon>Sordariomycetes</taxon>
        <taxon>Sordariomycetidae</taxon>
        <taxon>Sordariales</taxon>
        <taxon>Podosporaceae</taxon>
        <taxon>Podospora</taxon>
    </lineage>
</organism>
<evidence type="ECO:0000256" key="1">
    <source>
        <dbReference type="SAM" id="Coils"/>
    </source>
</evidence>
<feature type="compositionally biased region" description="Basic and acidic residues" evidence="2">
    <location>
        <begin position="439"/>
        <end position="449"/>
    </location>
</feature>
<dbReference type="AlphaFoldDB" id="A0AAE0NH30"/>
<feature type="coiled-coil region" evidence="1">
    <location>
        <begin position="477"/>
        <end position="511"/>
    </location>
</feature>
<evidence type="ECO:0000256" key="2">
    <source>
        <dbReference type="SAM" id="MobiDB-lite"/>
    </source>
</evidence>
<protein>
    <submittedName>
        <fullName evidence="3">Uncharacterized protein</fullName>
    </submittedName>
</protein>
<keyword evidence="4" id="KW-1185">Reference proteome</keyword>